<dbReference type="Gramene" id="Pp3c18_6520V3.2">
    <property type="protein sequence ID" value="Pp3c18_6520V3.2"/>
    <property type="gene ID" value="Pp3c18_6520"/>
</dbReference>
<dbReference type="Gramene" id="Pp3c18_6520V3.1">
    <property type="protein sequence ID" value="Pp3c18_6520V3.1"/>
    <property type="gene ID" value="Pp3c18_6520"/>
</dbReference>
<evidence type="ECO:0000313" key="4">
    <source>
        <dbReference type="Proteomes" id="UP000006727"/>
    </source>
</evidence>
<dbReference type="EnsemblPlants" id="Pp3c18_6520V3.2">
    <property type="protein sequence ID" value="Pp3c18_6520V3.2"/>
    <property type="gene ID" value="Pp3c18_6520"/>
</dbReference>
<dbReference type="EnsemblPlants" id="Pp3c18_6520V3.1">
    <property type="protein sequence ID" value="Pp3c18_6520V3.1"/>
    <property type="gene ID" value="Pp3c18_6520"/>
</dbReference>
<reference evidence="2 4" key="2">
    <citation type="journal article" date="2018" name="Plant J.">
        <title>The Physcomitrella patens chromosome-scale assembly reveals moss genome structure and evolution.</title>
        <authorList>
            <person name="Lang D."/>
            <person name="Ullrich K.K."/>
            <person name="Murat F."/>
            <person name="Fuchs J."/>
            <person name="Jenkins J."/>
            <person name="Haas F.B."/>
            <person name="Piednoel M."/>
            <person name="Gundlach H."/>
            <person name="Van Bel M."/>
            <person name="Meyberg R."/>
            <person name="Vives C."/>
            <person name="Morata J."/>
            <person name="Symeonidi A."/>
            <person name="Hiss M."/>
            <person name="Muchero W."/>
            <person name="Kamisugi Y."/>
            <person name="Saleh O."/>
            <person name="Blanc G."/>
            <person name="Decker E.L."/>
            <person name="van Gessel N."/>
            <person name="Grimwood J."/>
            <person name="Hayes R.D."/>
            <person name="Graham S.W."/>
            <person name="Gunter L.E."/>
            <person name="McDaniel S.F."/>
            <person name="Hoernstein S.N.W."/>
            <person name="Larsson A."/>
            <person name="Li F.W."/>
            <person name="Perroud P.F."/>
            <person name="Phillips J."/>
            <person name="Ranjan P."/>
            <person name="Rokshar D.S."/>
            <person name="Rothfels C.J."/>
            <person name="Schneider L."/>
            <person name="Shu S."/>
            <person name="Stevenson D.W."/>
            <person name="Thummler F."/>
            <person name="Tillich M."/>
            <person name="Villarreal Aguilar J.C."/>
            <person name="Widiez T."/>
            <person name="Wong G.K."/>
            <person name="Wymore A."/>
            <person name="Zhang Y."/>
            <person name="Zimmer A.D."/>
            <person name="Quatrano R.S."/>
            <person name="Mayer K.F.X."/>
            <person name="Goodstein D."/>
            <person name="Casacuberta J.M."/>
            <person name="Vandepoele K."/>
            <person name="Reski R."/>
            <person name="Cuming A.C."/>
            <person name="Tuskan G.A."/>
            <person name="Maumus F."/>
            <person name="Salse J."/>
            <person name="Schmutz J."/>
            <person name="Rensing S.A."/>
        </authorList>
    </citation>
    <scope>NUCLEOTIDE SEQUENCE [LARGE SCALE GENOMIC DNA]</scope>
    <source>
        <strain evidence="3 4">cv. Gransden 2004</strain>
    </source>
</reference>
<dbReference type="EMBL" id="ABEU02000018">
    <property type="protein sequence ID" value="PNR34906.1"/>
    <property type="molecule type" value="Genomic_DNA"/>
</dbReference>
<reference evidence="3" key="3">
    <citation type="submission" date="2020-12" db="UniProtKB">
        <authorList>
            <consortium name="EnsemblPlants"/>
        </authorList>
    </citation>
    <scope>IDENTIFICATION</scope>
</reference>
<feature type="region of interest" description="Disordered" evidence="1">
    <location>
        <begin position="1"/>
        <end position="31"/>
    </location>
</feature>
<name>A0A2K1J050_PHYPA</name>
<accession>A0A2K1J050</accession>
<keyword evidence="4" id="KW-1185">Reference proteome</keyword>
<evidence type="ECO:0000313" key="3">
    <source>
        <dbReference type="EnsemblPlants" id="Pp3c18_6520V3.1"/>
    </source>
</evidence>
<feature type="compositionally biased region" description="Basic and acidic residues" evidence="1">
    <location>
        <begin position="1"/>
        <end position="27"/>
    </location>
</feature>
<sequence length="109" mass="12204">MGLNIENRRSIKRDQGIGKGLSGERENAMGTRKHFRPKIPLPHHLPHPLPHFLPHHLPHFLPHPLPRPLPLPGALPPLADLPPLPGFIPPFRFRDPFVTDSSTSTTSEP</sequence>
<dbReference type="InParanoid" id="A0A2K1J050"/>
<evidence type="ECO:0000256" key="1">
    <source>
        <dbReference type="SAM" id="MobiDB-lite"/>
    </source>
</evidence>
<proteinExistence type="predicted"/>
<gene>
    <name evidence="2" type="ORF">PHYPA_022804</name>
</gene>
<protein>
    <submittedName>
        <fullName evidence="2 3">Uncharacterized protein</fullName>
    </submittedName>
</protein>
<organism evidence="2">
    <name type="scientific">Physcomitrium patens</name>
    <name type="common">Spreading-leaved earth moss</name>
    <name type="synonym">Physcomitrella patens</name>
    <dbReference type="NCBI Taxonomy" id="3218"/>
    <lineage>
        <taxon>Eukaryota</taxon>
        <taxon>Viridiplantae</taxon>
        <taxon>Streptophyta</taxon>
        <taxon>Embryophyta</taxon>
        <taxon>Bryophyta</taxon>
        <taxon>Bryophytina</taxon>
        <taxon>Bryopsida</taxon>
        <taxon>Funariidae</taxon>
        <taxon>Funariales</taxon>
        <taxon>Funariaceae</taxon>
        <taxon>Physcomitrium</taxon>
    </lineage>
</organism>
<dbReference type="AlphaFoldDB" id="A0A2K1J050"/>
<reference evidence="2 4" key="1">
    <citation type="journal article" date="2008" name="Science">
        <title>The Physcomitrella genome reveals evolutionary insights into the conquest of land by plants.</title>
        <authorList>
            <person name="Rensing S."/>
            <person name="Lang D."/>
            <person name="Zimmer A."/>
            <person name="Terry A."/>
            <person name="Salamov A."/>
            <person name="Shapiro H."/>
            <person name="Nishiyama T."/>
            <person name="Perroud P.-F."/>
            <person name="Lindquist E."/>
            <person name="Kamisugi Y."/>
            <person name="Tanahashi T."/>
            <person name="Sakakibara K."/>
            <person name="Fujita T."/>
            <person name="Oishi K."/>
            <person name="Shin-I T."/>
            <person name="Kuroki Y."/>
            <person name="Toyoda A."/>
            <person name="Suzuki Y."/>
            <person name="Hashimoto A."/>
            <person name="Yamaguchi K."/>
            <person name="Sugano A."/>
            <person name="Kohara Y."/>
            <person name="Fujiyama A."/>
            <person name="Anterola A."/>
            <person name="Aoki S."/>
            <person name="Ashton N."/>
            <person name="Barbazuk W.B."/>
            <person name="Barker E."/>
            <person name="Bennetzen J."/>
            <person name="Bezanilla M."/>
            <person name="Blankenship R."/>
            <person name="Cho S.H."/>
            <person name="Dutcher S."/>
            <person name="Estelle M."/>
            <person name="Fawcett J.A."/>
            <person name="Gundlach H."/>
            <person name="Hanada K."/>
            <person name="Heyl A."/>
            <person name="Hicks K.A."/>
            <person name="Hugh J."/>
            <person name="Lohr M."/>
            <person name="Mayer K."/>
            <person name="Melkozernov A."/>
            <person name="Murata T."/>
            <person name="Nelson D."/>
            <person name="Pils B."/>
            <person name="Prigge M."/>
            <person name="Reiss B."/>
            <person name="Renner T."/>
            <person name="Rombauts S."/>
            <person name="Rushton P."/>
            <person name="Sanderfoot A."/>
            <person name="Schween G."/>
            <person name="Shiu S.-H."/>
            <person name="Stueber K."/>
            <person name="Theodoulou F.L."/>
            <person name="Tu H."/>
            <person name="Van de Peer Y."/>
            <person name="Verrier P.J."/>
            <person name="Waters E."/>
            <person name="Wood A."/>
            <person name="Yang L."/>
            <person name="Cove D."/>
            <person name="Cuming A."/>
            <person name="Hasebe M."/>
            <person name="Lucas S."/>
            <person name="Mishler D.B."/>
            <person name="Reski R."/>
            <person name="Grigoriev I."/>
            <person name="Quatrano R.S."/>
            <person name="Boore J.L."/>
        </authorList>
    </citation>
    <scope>NUCLEOTIDE SEQUENCE [LARGE SCALE GENOMIC DNA]</scope>
    <source>
        <strain evidence="3 4">cv. Gransden 2004</strain>
    </source>
</reference>
<dbReference type="Proteomes" id="UP000006727">
    <property type="component" value="Chromosome 18"/>
</dbReference>
<evidence type="ECO:0000313" key="2">
    <source>
        <dbReference type="EMBL" id="PNR34906.1"/>
    </source>
</evidence>